<reference evidence="8 9" key="1">
    <citation type="submission" date="2016-10" db="EMBL/GenBank/DDBJ databases">
        <authorList>
            <person name="de Groot N.N."/>
        </authorList>
    </citation>
    <scope>NUCLEOTIDE SEQUENCE [LARGE SCALE GENOMIC DNA]</scope>
    <source>
        <strain evidence="8 9">CGMCC 4.5681</strain>
    </source>
</reference>
<dbReference type="GO" id="GO:0016491">
    <property type="term" value="F:oxidoreductase activity"/>
    <property type="evidence" value="ECO:0007669"/>
    <property type="project" value="InterPro"/>
</dbReference>
<dbReference type="Gene3D" id="1.20.810.10">
    <property type="entry name" value="Cytochrome Bc1 Complex, Chain C"/>
    <property type="match status" value="1"/>
</dbReference>
<dbReference type="STRING" id="683260.SAMN05421874_11542"/>
<evidence type="ECO:0000259" key="7">
    <source>
        <dbReference type="PROSITE" id="PS51002"/>
    </source>
</evidence>
<evidence type="ECO:0000256" key="3">
    <source>
        <dbReference type="ARBA" id="ARBA00016116"/>
    </source>
</evidence>
<dbReference type="PROSITE" id="PS51002">
    <property type="entry name" value="CYTB_NTER"/>
    <property type="match status" value="1"/>
</dbReference>
<keyword evidence="6" id="KW-1133">Transmembrane helix</keyword>
<dbReference type="EC" id="7.1.1.8" evidence="2"/>
<dbReference type="GO" id="GO:0022904">
    <property type="term" value="P:respiratory electron transport chain"/>
    <property type="evidence" value="ECO:0007669"/>
    <property type="project" value="InterPro"/>
</dbReference>
<dbReference type="GO" id="GO:0016020">
    <property type="term" value="C:membrane"/>
    <property type="evidence" value="ECO:0007669"/>
    <property type="project" value="InterPro"/>
</dbReference>
<dbReference type="AlphaFoldDB" id="A0A1G9H0P2"/>
<dbReference type="EMBL" id="FNFB01000015">
    <property type="protein sequence ID" value="SDL06451.1"/>
    <property type="molecule type" value="Genomic_DNA"/>
</dbReference>
<evidence type="ECO:0000313" key="8">
    <source>
        <dbReference type="EMBL" id="SDL06451.1"/>
    </source>
</evidence>
<organism evidence="8 9">
    <name type="scientific">Nonomuraea maritima</name>
    <dbReference type="NCBI Taxonomy" id="683260"/>
    <lineage>
        <taxon>Bacteria</taxon>
        <taxon>Bacillati</taxon>
        <taxon>Actinomycetota</taxon>
        <taxon>Actinomycetes</taxon>
        <taxon>Streptosporangiales</taxon>
        <taxon>Streptosporangiaceae</taxon>
        <taxon>Nonomuraea</taxon>
    </lineage>
</organism>
<evidence type="ECO:0000256" key="6">
    <source>
        <dbReference type="SAM" id="Phobius"/>
    </source>
</evidence>
<feature type="transmembrane region" description="Helical" evidence="6">
    <location>
        <begin position="130"/>
        <end position="152"/>
    </location>
</feature>
<dbReference type="GO" id="GO:0008121">
    <property type="term" value="F:quinol-cytochrome-c reductase activity"/>
    <property type="evidence" value="ECO:0007669"/>
    <property type="project" value="UniProtKB-EC"/>
</dbReference>
<dbReference type="Proteomes" id="UP000198683">
    <property type="component" value="Unassembled WGS sequence"/>
</dbReference>
<dbReference type="InterPro" id="IPR005797">
    <property type="entry name" value="Cyt_b/b6_N"/>
</dbReference>
<feature type="transmembrane region" description="Helical" evidence="6">
    <location>
        <begin position="12"/>
        <end position="30"/>
    </location>
</feature>
<feature type="transmembrane region" description="Helical" evidence="6">
    <location>
        <begin position="164"/>
        <end position="181"/>
    </location>
</feature>
<dbReference type="SUPFAM" id="SSF81342">
    <property type="entry name" value="Transmembrane di-heme cytochromes"/>
    <property type="match status" value="1"/>
</dbReference>
<feature type="transmembrane region" description="Helical" evidence="6">
    <location>
        <begin position="76"/>
        <end position="95"/>
    </location>
</feature>
<sequence length="182" mass="19842">MERARQLVGEMLVYCFAIVLITGAYLTFFYNPDGGTAPYSGSYTPLHGVEMSGAYESVLRLSMESPSGLLARQTHYRFSTLLVIGAVIWALLGLFRYLPALLGLGLALLSGLAGFGAVDDLLSGTVLGRIPVLVWYVLHLLTSLTMAAVLVISARQEAARRPRTPEFVVLTLALTALVFFWR</sequence>
<feature type="transmembrane region" description="Helical" evidence="6">
    <location>
        <begin position="100"/>
        <end position="118"/>
    </location>
</feature>
<accession>A0A1G9H0P2</accession>
<keyword evidence="6" id="KW-0472">Membrane</keyword>
<evidence type="ECO:0000256" key="5">
    <source>
        <dbReference type="ARBA" id="ARBA00029568"/>
    </source>
</evidence>
<evidence type="ECO:0000313" key="9">
    <source>
        <dbReference type="Proteomes" id="UP000198683"/>
    </source>
</evidence>
<name>A0A1G9H0P2_9ACTN</name>
<dbReference type="OrthoDB" id="3535705at2"/>
<keyword evidence="9" id="KW-1185">Reference proteome</keyword>
<dbReference type="InterPro" id="IPR016174">
    <property type="entry name" value="Di-haem_cyt_TM"/>
</dbReference>
<evidence type="ECO:0000256" key="1">
    <source>
        <dbReference type="ARBA" id="ARBA00001971"/>
    </source>
</evidence>
<feature type="domain" description="Cytochrome b/b6 N-terminal region profile" evidence="7">
    <location>
        <begin position="1"/>
        <end position="182"/>
    </location>
</feature>
<dbReference type="InterPro" id="IPR027387">
    <property type="entry name" value="Cytb/b6-like_sf"/>
</dbReference>
<keyword evidence="6" id="KW-0812">Transmembrane</keyword>
<evidence type="ECO:0000256" key="2">
    <source>
        <dbReference type="ARBA" id="ARBA00012951"/>
    </source>
</evidence>
<protein>
    <recommendedName>
        <fullName evidence="3">Cytochrome bc1 complex cytochrome b subunit</fullName>
        <ecNumber evidence="2">7.1.1.8</ecNumber>
    </recommendedName>
    <alternativeName>
        <fullName evidence="5">Cytochrome bc1 reductase complex subunit QcrB</fullName>
    </alternativeName>
</protein>
<gene>
    <name evidence="8" type="ORF">SAMN05421874_11542</name>
</gene>
<comment type="catalytic activity">
    <reaction evidence="4">
        <text>a quinol + 2 Fe(III)-[cytochrome c](out) = a quinone + 2 Fe(II)-[cytochrome c](out) + 2 H(+)(out)</text>
        <dbReference type="Rhea" id="RHEA:11484"/>
        <dbReference type="Rhea" id="RHEA-COMP:10350"/>
        <dbReference type="Rhea" id="RHEA-COMP:14399"/>
        <dbReference type="ChEBI" id="CHEBI:15378"/>
        <dbReference type="ChEBI" id="CHEBI:24646"/>
        <dbReference type="ChEBI" id="CHEBI:29033"/>
        <dbReference type="ChEBI" id="CHEBI:29034"/>
        <dbReference type="ChEBI" id="CHEBI:132124"/>
        <dbReference type="EC" id="7.1.1.8"/>
    </reaction>
</comment>
<proteinExistence type="predicted"/>
<evidence type="ECO:0000256" key="4">
    <source>
        <dbReference type="ARBA" id="ARBA00029351"/>
    </source>
</evidence>
<comment type="cofactor">
    <cofactor evidence="1">
        <name>heme</name>
        <dbReference type="ChEBI" id="CHEBI:30413"/>
    </cofactor>
</comment>